<protein>
    <submittedName>
        <fullName evidence="3">DnaA-like protein</fullName>
    </submittedName>
</protein>
<evidence type="ECO:0000313" key="3">
    <source>
        <dbReference type="EMBL" id="TWF54727.1"/>
    </source>
</evidence>
<feature type="region of interest" description="Disordered" evidence="1">
    <location>
        <begin position="1"/>
        <end position="70"/>
    </location>
</feature>
<keyword evidence="4" id="KW-1185">Reference proteome</keyword>
<name>A0A561QWH1_9HYPH</name>
<organism evidence="3 4">
    <name type="scientific">Neorhizobium alkalisoli</name>
    <dbReference type="NCBI Taxonomy" id="528178"/>
    <lineage>
        <taxon>Bacteria</taxon>
        <taxon>Pseudomonadati</taxon>
        <taxon>Pseudomonadota</taxon>
        <taxon>Alphaproteobacteria</taxon>
        <taxon>Hyphomicrobiales</taxon>
        <taxon>Rhizobiaceae</taxon>
        <taxon>Rhizobium/Agrobacterium group</taxon>
        <taxon>Neorhizobium</taxon>
    </lineage>
</organism>
<dbReference type="AlphaFoldDB" id="A0A561QWH1"/>
<dbReference type="SMART" id="SM00760">
    <property type="entry name" value="Bac_DnaA_C"/>
    <property type="match status" value="1"/>
</dbReference>
<comment type="caution">
    <text evidence="3">The sequence shown here is derived from an EMBL/GenBank/DDBJ whole genome shotgun (WGS) entry which is preliminary data.</text>
</comment>
<dbReference type="GO" id="GO:0006270">
    <property type="term" value="P:DNA replication initiation"/>
    <property type="evidence" value="ECO:0007669"/>
    <property type="project" value="InterPro"/>
</dbReference>
<dbReference type="InterPro" id="IPR013159">
    <property type="entry name" value="DnaA_C"/>
</dbReference>
<evidence type="ECO:0000313" key="4">
    <source>
        <dbReference type="Proteomes" id="UP000320653"/>
    </source>
</evidence>
<accession>A0A561QWH1</accession>
<dbReference type="EMBL" id="VIWP01000003">
    <property type="protein sequence ID" value="TWF54727.1"/>
    <property type="molecule type" value="Genomic_DNA"/>
</dbReference>
<dbReference type="GO" id="GO:0005524">
    <property type="term" value="F:ATP binding"/>
    <property type="evidence" value="ECO:0007669"/>
    <property type="project" value="InterPro"/>
</dbReference>
<dbReference type="GO" id="GO:0006275">
    <property type="term" value="P:regulation of DNA replication"/>
    <property type="evidence" value="ECO:0007669"/>
    <property type="project" value="InterPro"/>
</dbReference>
<sequence length="247" mass="26282">MPLQKQIDPLQDGIKASMQQGERAGAMEESGAIHSAASDDRAACTIDPTAESAESRPLLQSSQSDEPAMPAATLTGSFDIAVGPDAPLALAKPAQGAGQALAAMLALPDMSELLPVSDLPAIADALDGFPGGSHPQLPESLTLRTACRAVRQLVGDVVGLLSDRMLMRRDRRRLNCHSRQIAIYVCHVVLQVQQRDIADAFGVDRTTVSHACHVVEDRRDDSAFDEFVCVIERMVGAVFGISQASSR</sequence>
<dbReference type="SUPFAM" id="SSF48295">
    <property type="entry name" value="TrpR-like"/>
    <property type="match status" value="1"/>
</dbReference>
<dbReference type="Proteomes" id="UP000320653">
    <property type="component" value="Unassembled WGS sequence"/>
</dbReference>
<dbReference type="Pfam" id="PF08299">
    <property type="entry name" value="Bac_DnaA_C"/>
    <property type="match status" value="1"/>
</dbReference>
<feature type="domain" description="Chromosomal replication initiator DnaA C-terminal" evidence="2">
    <location>
        <begin position="146"/>
        <end position="215"/>
    </location>
</feature>
<reference evidence="3 4" key="1">
    <citation type="submission" date="2019-06" db="EMBL/GenBank/DDBJ databases">
        <title>Sorghum-associated microbial communities from plants grown in Nebraska, USA.</title>
        <authorList>
            <person name="Schachtman D."/>
        </authorList>
    </citation>
    <scope>NUCLEOTIDE SEQUENCE [LARGE SCALE GENOMIC DNA]</scope>
    <source>
        <strain evidence="3 4">1225</strain>
    </source>
</reference>
<dbReference type="InterPro" id="IPR010921">
    <property type="entry name" value="Trp_repressor/repl_initiator"/>
</dbReference>
<proteinExistence type="predicted"/>
<dbReference type="CDD" id="cd06571">
    <property type="entry name" value="Bac_DnaA_C"/>
    <property type="match status" value="1"/>
</dbReference>
<evidence type="ECO:0000256" key="1">
    <source>
        <dbReference type="SAM" id="MobiDB-lite"/>
    </source>
</evidence>
<gene>
    <name evidence="3" type="ORF">FHW37_103597</name>
</gene>
<dbReference type="GO" id="GO:0043565">
    <property type="term" value="F:sequence-specific DNA binding"/>
    <property type="evidence" value="ECO:0007669"/>
    <property type="project" value="InterPro"/>
</dbReference>
<dbReference type="Gene3D" id="1.10.1750.10">
    <property type="match status" value="1"/>
</dbReference>
<evidence type="ECO:0000259" key="2">
    <source>
        <dbReference type="SMART" id="SM00760"/>
    </source>
</evidence>